<dbReference type="EMBL" id="JAPQKT010000010">
    <property type="protein sequence ID" value="KAJ5217682.1"/>
    <property type="molecule type" value="Genomic_DNA"/>
</dbReference>
<reference evidence="8" key="2">
    <citation type="journal article" date="2023" name="IMA Fungus">
        <title>Comparative genomic study of the Penicillium genus elucidates a diverse pangenome and 15 lateral gene transfer events.</title>
        <authorList>
            <person name="Petersen C."/>
            <person name="Sorensen T."/>
            <person name="Nielsen M.R."/>
            <person name="Sondergaard T.E."/>
            <person name="Sorensen J.L."/>
            <person name="Fitzpatrick D.A."/>
            <person name="Frisvad J.C."/>
            <person name="Nielsen K.L."/>
        </authorList>
    </citation>
    <scope>NUCLEOTIDE SEQUENCE</scope>
    <source>
        <strain evidence="8">IBT 23319</strain>
    </source>
</reference>
<feature type="transmembrane region" description="Helical" evidence="6">
    <location>
        <begin position="61"/>
        <end position="81"/>
    </location>
</feature>
<evidence type="ECO:0000256" key="3">
    <source>
        <dbReference type="ARBA" id="ARBA00022989"/>
    </source>
</evidence>
<evidence type="ECO:0000256" key="6">
    <source>
        <dbReference type="SAM" id="Phobius"/>
    </source>
</evidence>
<evidence type="ECO:0000256" key="1">
    <source>
        <dbReference type="ARBA" id="ARBA00004141"/>
    </source>
</evidence>
<feature type="transmembrane region" description="Helical" evidence="6">
    <location>
        <begin position="101"/>
        <end position="123"/>
    </location>
</feature>
<feature type="transmembrane region" description="Helical" evidence="6">
    <location>
        <begin position="135"/>
        <end position="158"/>
    </location>
</feature>
<evidence type="ECO:0000256" key="2">
    <source>
        <dbReference type="ARBA" id="ARBA00022692"/>
    </source>
</evidence>
<comment type="subcellular location">
    <subcellularLocation>
        <location evidence="1">Membrane</location>
        <topology evidence="1">Multi-pass membrane protein</topology>
    </subcellularLocation>
</comment>
<dbReference type="Pfam" id="PF20684">
    <property type="entry name" value="Fung_rhodopsin"/>
    <property type="match status" value="1"/>
</dbReference>
<keyword evidence="4 6" id="KW-0472">Membrane</keyword>
<gene>
    <name evidence="8" type="ORF">N7469_011307</name>
</gene>
<dbReference type="RefSeq" id="XP_056495276.1">
    <property type="nucleotide sequence ID" value="XM_056650212.1"/>
</dbReference>
<evidence type="ECO:0000256" key="5">
    <source>
        <dbReference type="ARBA" id="ARBA00038359"/>
    </source>
</evidence>
<feature type="transmembrane region" description="Helical" evidence="6">
    <location>
        <begin position="22"/>
        <end position="41"/>
    </location>
</feature>
<dbReference type="PANTHER" id="PTHR33048:SF159">
    <property type="entry name" value="MEMBRANE PROTEIN, PUTATIVE (AFU_ORTHOLOGUE AFUA_5G02860)-RELATED"/>
    <property type="match status" value="1"/>
</dbReference>
<feature type="transmembrane region" description="Helical" evidence="6">
    <location>
        <begin position="261"/>
        <end position="280"/>
    </location>
</feature>
<sequence>MRLPPFVHREDWDTSINRSVQTWNYVCQSLCIFGMSAFFSVRLYTRLYIIRGFGKEDWTCLISWFLGVCYSVIAIIMGHYGGGLHYSDVPVEYRIPFEKTVYVTMVMYGPTVYVTKVCLLWIMTQVFSPVHIAVILIYIFMGIMFAYYLAVLVVKIMICNPIARFWDTSIDGTCLDQKSIILADAVISVASDFVILILPLLLTIDLQMSTKKKIRVAAVLGAGGFAVLASIIRVVLIVVTGQSKDITLAFMRINMLGNVEVSIGVICTCLPALLTFVRYINHYRSSRATATRTSPHRMMVERRDAEPAEDTWANFVQGHLTIRTTIQGDANNPEDSGTLSHCSGGITRTVNILTHVETQ</sequence>
<comment type="caution">
    <text evidence="8">The sequence shown here is derived from an EMBL/GenBank/DDBJ whole genome shotgun (WGS) entry which is preliminary data.</text>
</comment>
<dbReference type="AlphaFoldDB" id="A0A9W9TCH1"/>
<feature type="transmembrane region" description="Helical" evidence="6">
    <location>
        <begin position="216"/>
        <end position="241"/>
    </location>
</feature>
<reference evidence="8" key="1">
    <citation type="submission" date="2022-11" db="EMBL/GenBank/DDBJ databases">
        <authorList>
            <person name="Petersen C."/>
        </authorList>
    </citation>
    <scope>NUCLEOTIDE SEQUENCE</scope>
    <source>
        <strain evidence="8">IBT 23319</strain>
    </source>
</reference>
<protein>
    <recommendedName>
        <fullName evidence="7">Rhodopsin domain-containing protein</fullName>
    </recommendedName>
</protein>
<dbReference type="PANTHER" id="PTHR33048">
    <property type="entry name" value="PTH11-LIKE INTEGRAL MEMBRANE PROTEIN (AFU_ORTHOLOGUE AFUA_5G11245)"/>
    <property type="match status" value="1"/>
</dbReference>
<comment type="similarity">
    <text evidence="5">Belongs to the SAT4 family.</text>
</comment>
<dbReference type="GeneID" id="81389379"/>
<keyword evidence="2 6" id="KW-0812">Transmembrane</keyword>
<accession>A0A9W9TCH1</accession>
<evidence type="ECO:0000256" key="4">
    <source>
        <dbReference type="ARBA" id="ARBA00023136"/>
    </source>
</evidence>
<dbReference type="OrthoDB" id="5342292at2759"/>
<feature type="transmembrane region" description="Helical" evidence="6">
    <location>
        <begin position="185"/>
        <end position="204"/>
    </location>
</feature>
<keyword evidence="9" id="KW-1185">Reference proteome</keyword>
<dbReference type="InterPro" id="IPR049326">
    <property type="entry name" value="Rhodopsin_dom_fungi"/>
</dbReference>
<organism evidence="8 9">
    <name type="scientific">Penicillium citrinum</name>
    <dbReference type="NCBI Taxonomy" id="5077"/>
    <lineage>
        <taxon>Eukaryota</taxon>
        <taxon>Fungi</taxon>
        <taxon>Dikarya</taxon>
        <taxon>Ascomycota</taxon>
        <taxon>Pezizomycotina</taxon>
        <taxon>Eurotiomycetes</taxon>
        <taxon>Eurotiomycetidae</taxon>
        <taxon>Eurotiales</taxon>
        <taxon>Aspergillaceae</taxon>
        <taxon>Penicillium</taxon>
    </lineage>
</organism>
<name>A0A9W9TCH1_PENCI</name>
<dbReference type="GO" id="GO:0016020">
    <property type="term" value="C:membrane"/>
    <property type="evidence" value="ECO:0007669"/>
    <property type="project" value="UniProtKB-SubCell"/>
</dbReference>
<proteinExistence type="inferred from homology"/>
<evidence type="ECO:0000259" key="7">
    <source>
        <dbReference type="Pfam" id="PF20684"/>
    </source>
</evidence>
<dbReference type="Proteomes" id="UP001147733">
    <property type="component" value="Unassembled WGS sequence"/>
</dbReference>
<dbReference type="InterPro" id="IPR052337">
    <property type="entry name" value="SAT4-like"/>
</dbReference>
<feature type="domain" description="Rhodopsin" evidence="7">
    <location>
        <begin position="41"/>
        <end position="277"/>
    </location>
</feature>
<evidence type="ECO:0000313" key="8">
    <source>
        <dbReference type="EMBL" id="KAJ5217682.1"/>
    </source>
</evidence>
<keyword evidence="3 6" id="KW-1133">Transmembrane helix</keyword>
<evidence type="ECO:0000313" key="9">
    <source>
        <dbReference type="Proteomes" id="UP001147733"/>
    </source>
</evidence>